<evidence type="ECO:0000256" key="1">
    <source>
        <dbReference type="ARBA" id="ARBA00022679"/>
    </source>
</evidence>
<proteinExistence type="predicted"/>
<accession>A0A1V8M4L1</accession>
<sequence>MTSLRADKAKVQPIFILSCERSGSTLLRLIVDTHSEIACPGQLYLGSMSNELYRTMNYSLGQTFDATKEIERKELVLQEVRGIIDGLMERYSAARNKSIWCEKTTLNTDYLKILSDLFPEARYICLYRNCMDVVHSCLKFNPLGFMPELVQFVQRYPENLVVAMAENWLAKNEKIFTFETTHPDQCFRVHYEHMVNDPLTVLPPLFEFLGVDWEECILQKVFSVQHDQGEGDLKVHFSRRISGDSIGKGKSIPLATIPGGLKERLDKVNDWLDYPSLESFYQDNCKDILSIESHSEKYSHAKQIEPDEFFKIKVREIIREKGGKVDMLRGMCRFVVDGKGGGSWVIDLSESVAEIREARDEDQADCTIAITYGAFLNLINDTASVEEVYERGEVTSFGSEPIALQFGKLLFG</sequence>
<dbReference type="Gene3D" id="3.40.50.300">
    <property type="entry name" value="P-loop containing nucleotide triphosphate hydrolases"/>
    <property type="match status" value="1"/>
</dbReference>
<dbReference type="RefSeq" id="WP_080521083.1">
    <property type="nucleotide sequence ID" value="NZ_LPUF01000001.1"/>
</dbReference>
<dbReference type="Pfam" id="PF13469">
    <property type="entry name" value="Sulfotransfer_3"/>
    <property type="match status" value="1"/>
</dbReference>
<dbReference type="SUPFAM" id="SSF55718">
    <property type="entry name" value="SCP-like"/>
    <property type="match status" value="1"/>
</dbReference>
<dbReference type="InterPro" id="IPR003033">
    <property type="entry name" value="SCP2_sterol-bd_dom"/>
</dbReference>
<dbReference type="PANTHER" id="PTHR12788">
    <property type="entry name" value="PROTEIN-TYROSINE SULFOTRANSFERASE 2"/>
    <property type="match status" value="1"/>
</dbReference>
<organism evidence="3 4">
    <name type="scientific">Methyloprofundus sedimenti</name>
    <dbReference type="NCBI Taxonomy" id="1420851"/>
    <lineage>
        <taxon>Bacteria</taxon>
        <taxon>Pseudomonadati</taxon>
        <taxon>Pseudomonadota</taxon>
        <taxon>Gammaproteobacteria</taxon>
        <taxon>Methylococcales</taxon>
        <taxon>Methylococcaceae</taxon>
        <taxon>Methyloprofundus</taxon>
    </lineage>
</organism>
<comment type="caution">
    <text evidence="3">The sequence shown here is derived from an EMBL/GenBank/DDBJ whole genome shotgun (WGS) entry which is preliminary data.</text>
</comment>
<evidence type="ECO:0000313" key="4">
    <source>
        <dbReference type="Proteomes" id="UP000191980"/>
    </source>
</evidence>
<dbReference type="Pfam" id="PF02036">
    <property type="entry name" value="SCP2"/>
    <property type="match status" value="1"/>
</dbReference>
<evidence type="ECO:0000313" key="3">
    <source>
        <dbReference type="EMBL" id="OQK16458.1"/>
    </source>
</evidence>
<evidence type="ECO:0000259" key="2">
    <source>
        <dbReference type="Pfam" id="PF02036"/>
    </source>
</evidence>
<dbReference type="OrthoDB" id="9815894at2"/>
<dbReference type="EMBL" id="LPUF01000001">
    <property type="protein sequence ID" value="OQK16458.1"/>
    <property type="molecule type" value="Genomic_DNA"/>
</dbReference>
<dbReference type="Gene3D" id="3.30.1050.10">
    <property type="entry name" value="SCP2 sterol-binding domain"/>
    <property type="match status" value="1"/>
</dbReference>
<dbReference type="GO" id="GO:0008476">
    <property type="term" value="F:protein-tyrosine sulfotransferase activity"/>
    <property type="evidence" value="ECO:0007669"/>
    <property type="project" value="InterPro"/>
</dbReference>
<reference evidence="3 4" key="1">
    <citation type="submission" date="2015-12" db="EMBL/GenBank/DDBJ databases">
        <authorList>
            <person name="Shamseldin A."/>
            <person name="Moawad H."/>
            <person name="Abd El-Rahim W.M."/>
            <person name="Sadowsky M.J."/>
        </authorList>
    </citation>
    <scope>NUCLEOTIDE SEQUENCE [LARGE SCALE GENOMIC DNA]</scope>
    <source>
        <strain evidence="3 4">WF1</strain>
    </source>
</reference>
<gene>
    <name evidence="3" type="ORF">AU255_00690</name>
</gene>
<keyword evidence="4" id="KW-1185">Reference proteome</keyword>
<dbReference type="Proteomes" id="UP000191980">
    <property type="component" value="Unassembled WGS sequence"/>
</dbReference>
<dbReference type="InterPro" id="IPR026634">
    <property type="entry name" value="TPST-like"/>
</dbReference>
<dbReference type="InterPro" id="IPR027417">
    <property type="entry name" value="P-loop_NTPase"/>
</dbReference>
<dbReference type="STRING" id="1420851.AU255_00690"/>
<keyword evidence="1" id="KW-0808">Transferase</keyword>
<dbReference type="SUPFAM" id="SSF52540">
    <property type="entry name" value="P-loop containing nucleoside triphosphate hydrolases"/>
    <property type="match status" value="1"/>
</dbReference>
<dbReference type="InterPro" id="IPR036527">
    <property type="entry name" value="SCP2_sterol-bd_dom_sf"/>
</dbReference>
<dbReference type="AlphaFoldDB" id="A0A1V8M4L1"/>
<dbReference type="PANTHER" id="PTHR12788:SF10">
    <property type="entry name" value="PROTEIN-TYROSINE SULFOTRANSFERASE"/>
    <property type="match status" value="1"/>
</dbReference>
<feature type="domain" description="SCP2" evidence="2">
    <location>
        <begin position="320"/>
        <end position="396"/>
    </location>
</feature>
<protein>
    <recommendedName>
        <fullName evidence="2">SCP2 domain-containing protein</fullName>
    </recommendedName>
</protein>
<name>A0A1V8M4L1_9GAMM</name>